<dbReference type="Proteomes" id="UP000070326">
    <property type="component" value="Unassembled WGS sequence"/>
</dbReference>
<evidence type="ECO:0000313" key="3">
    <source>
        <dbReference type="Proteomes" id="UP000070326"/>
    </source>
</evidence>
<accession>A0A135YNZ2</accession>
<dbReference type="EMBL" id="LSQZ01000081">
    <property type="protein sequence ID" value="KXI11145.1"/>
    <property type="molecule type" value="Genomic_DNA"/>
</dbReference>
<keyword evidence="1" id="KW-0472">Membrane</keyword>
<comment type="caution">
    <text evidence="2">The sequence shown here is derived from an EMBL/GenBank/DDBJ whole genome shotgun (WGS) entry which is preliminary data.</text>
</comment>
<name>A0A135YNZ2_9FIRM</name>
<feature type="transmembrane region" description="Helical" evidence="1">
    <location>
        <begin position="21"/>
        <end position="43"/>
    </location>
</feature>
<evidence type="ECO:0000256" key="1">
    <source>
        <dbReference type="SAM" id="Phobius"/>
    </source>
</evidence>
<keyword evidence="1" id="KW-1133">Transmembrane helix</keyword>
<keyword evidence="1" id="KW-0812">Transmembrane</keyword>
<organism evidence="2 3">
    <name type="scientific">Peptostreptococcus anaerobius</name>
    <dbReference type="NCBI Taxonomy" id="1261"/>
    <lineage>
        <taxon>Bacteria</taxon>
        <taxon>Bacillati</taxon>
        <taxon>Bacillota</taxon>
        <taxon>Clostridia</taxon>
        <taxon>Peptostreptococcales</taxon>
        <taxon>Peptostreptococcaceae</taxon>
        <taxon>Peptostreptococcus</taxon>
    </lineage>
</organism>
<dbReference type="AlphaFoldDB" id="A0A135YNZ2"/>
<sequence>MIQKSNVKRFLGFVYKNNRKKVISSTILVIIVTLIDLYLPLVIKK</sequence>
<protein>
    <submittedName>
        <fullName evidence="2">Uncharacterized protein</fullName>
    </submittedName>
</protein>
<dbReference type="PATRIC" id="fig|1261.3.peg.1331"/>
<reference evidence="2 3" key="1">
    <citation type="submission" date="2016-02" db="EMBL/GenBank/DDBJ databases">
        <authorList>
            <person name="Wen L."/>
            <person name="He K."/>
            <person name="Yang H."/>
        </authorList>
    </citation>
    <scope>NUCLEOTIDE SEQUENCE [LARGE SCALE GENOMIC DNA]</scope>
    <source>
        <strain evidence="2 3">MJR8628A</strain>
    </source>
</reference>
<proteinExistence type="predicted"/>
<gene>
    <name evidence="2" type="ORF">HMPREF3195_01478</name>
</gene>
<dbReference type="STRING" id="1261.HMPREF3195_01478"/>
<evidence type="ECO:0000313" key="2">
    <source>
        <dbReference type="EMBL" id="KXI11145.1"/>
    </source>
</evidence>